<dbReference type="InterPro" id="IPR003676">
    <property type="entry name" value="SAUR_fam"/>
</dbReference>
<proteinExistence type="inferred from homology"/>
<accession>A0AAN7KV08</accession>
<evidence type="ECO:0000256" key="1">
    <source>
        <dbReference type="ARBA" id="ARBA00006974"/>
    </source>
</evidence>
<evidence type="ECO:0000313" key="5">
    <source>
        <dbReference type="Proteomes" id="UP001345219"/>
    </source>
</evidence>
<evidence type="ECO:0000256" key="2">
    <source>
        <dbReference type="ARBA" id="ARBA00022473"/>
    </source>
</evidence>
<evidence type="ECO:0000256" key="3">
    <source>
        <dbReference type="ARBA" id="ARBA00022604"/>
    </source>
</evidence>
<dbReference type="Proteomes" id="UP001345219">
    <property type="component" value="Chromosome 24"/>
</dbReference>
<comment type="similarity">
    <text evidence="1">Belongs to the ARG7 family.</text>
</comment>
<dbReference type="PANTHER" id="PTHR35296">
    <property type="entry name" value="EXPRESSED PROTEIN"/>
    <property type="match status" value="1"/>
</dbReference>
<dbReference type="AlphaFoldDB" id="A0AAN7KV08"/>
<dbReference type="EMBL" id="JAXIOK010000005">
    <property type="protein sequence ID" value="KAK4770350.1"/>
    <property type="molecule type" value="Genomic_DNA"/>
</dbReference>
<gene>
    <name evidence="4" type="ORF">SAY87_030882</name>
</gene>
<keyword evidence="2" id="KW-0217">Developmental protein</keyword>
<protein>
    <submittedName>
        <fullName evidence="4">Uncharacterized protein</fullName>
    </submittedName>
</protein>
<organism evidence="4 5">
    <name type="scientific">Trapa incisa</name>
    <dbReference type="NCBI Taxonomy" id="236973"/>
    <lineage>
        <taxon>Eukaryota</taxon>
        <taxon>Viridiplantae</taxon>
        <taxon>Streptophyta</taxon>
        <taxon>Embryophyta</taxon>
        <taxon>Tracheophyta</taxon>
        <taxon>Spermatophyta</taxon>
        <taxon>Magnoliopsida</taxon>
        <taxon>eudicotyledons</taxon>
        <taxon>Gunneridae</taxon>
        <taxon>Pentapetalae</taxon>
        <taxon>rosids</taxon>
        <taxon>malvids</taxon>
        <taxon>Myrtales</taxon>
        <taxon>Lythraceae</taxon>
        <taxon>Trapa</taxon>
    </lineage>
</organism>
<name>A0AAN7KV08_9MYRT</name>
<dbReference type="GO" id="GO:0009733">
    <property type="term" value="P:response to auxin"/>
    <property type="evidence" value="ECO:0007669"/>
    <property type="project" value="InterPro"/>
</dbReference>
<comment type="caution">
    <text evidence="4">The sequence shown here is derived from an EMBL/GenBank/DDBJ whole genome shotgun (WGS) entry which is preliminary data.</text>
</comment>
<keyword evidence="3" id="KW-0341">Growth regulation</keyword>
<evidence type="ECO:0000313" key="4">
    <source>
        <dbReference type="EMBL" id="KAK4770350.1"/>
    </source>
</evidence>
<reference evidence="4 5" key="1">
    <citation type="journal article" date="2023" name="Hortic Res">
        <title>Pangenome of water caltrop reveals structural variations and asymmetric subgenome divergence after allopolyploidization.</title>
        <authorList>
            <person name="Zhang X."/>
            <person name="Chen Y."/>
            <person name="Wang L."/>
            <person name="Yuan Y."/>
            <person name="Fang M."/>
            <person name="Shi L."/>
            <person name="Lu R."/>
            <person name="Comes H.P."/>
            <person name="Ma Y."/>
            <person name="Chen Y."/>
            <person name="Huang G."/>
            <person name="Zhou Y."/>
            <person name="Zheng Z."/>
            <person name="Qiu Y."/>
        </authorList>
    </citation>
    <scope>NUCLEOTIDE SEQUENCE [LARGE SCALE GENOMIC DNA]</scope>
    <source>
        <tissue evidence="4">Roots</tissue>
    </source>
</reference>
<sequence length="151" mass="17717">MNCLVSPAVSILRRRSSSNSRSTIYRRLLDDEEDDGGSTLLQRSPEEIQPVTVVVGKEKRRFLVDPFVLEEDPFRALIEHAIVSEAATTLSGRTEKEQRRKIRKRKRREEVIFVDVDSILFEHMLWLMRNDSPSLFQLNLEEMIDFYAQDY</sequence>
<dbReference type="PANTHER" id="PTHR35296:SF3">
    <property type="entry name" value="EXPRESSED PROTEIN"/>
    <property type="match status" value="1"/>
</dbReference>
<keyword evidence="5" id="KW-1185">Reference proteome</keyword>